<accession>A0A344LV04</accession>
<dbReference type="RefSeq" id="WP_113678690.1">
    <property type="nucleotide sequence ID" value="NZ_CP030261.1"/>
</dbReference>
<proteinExistence type="predicted"/>
<gene>
    <name evidence="2" type="ORF">HYN86_14525</name>
</gene>
<protein>
    <submittedName>
        <fullName evidence="2">Carbamoyl phosphate synthetase</fullName>
    </submittedName>
</protein>
<organism evidence="2 3">
    <name type="scientific">Flavobacterium fluviale</name>
    <dbReference type="NCBI Taxonomy" id="2249356"/>
    <lineage>
        <taxon>Bacteria</taxon>
        <taxon>Pseudomonadati</taxon>
        <taxon>Bacteroidota</taxon>
        <taxon>Flavobacteriia</taxon>
        <taxon>Flavobacteriales</taxon>
        <taxon>Flavobacteriaceae</taxon>
        <taxon>Flavobacterium</taxon>
    </lineage>
</organism>
<keyword evidence="1" id="KW-0472">Membrane</keyword>
<feature type="transmembrane region" description="Helical" evidence="1">
    <location>
        <begin position="58"/>
        <end position="76"/>
    </location>
</feature>
<evidence type="ECO:0000313" key="2">
    <source>
        <dbReference type="EMBL" id="AXB57746.1"/>
    </source>
</evidence>
<dbReference type="EMBL" id="CP030261">
    <property type="protein sequence ID" value="AXB57746.1"/>
    <property type="molecule type" value="Genomic_DNA"/>
</dbReference>
<dbReference type="Proteomes" id="UP000251561">
    <property type="component" value="Chromosome"/>
</dbReference>
<dbReference type="KEGG" id="ffl:HYN86_14525"/>
<dbReference type="OrthoDB" id="1029065at2"/>
<keyword evidence="1" id="KW-0812">Transmembrane</keyword>
<reference evidence="2 3" key="1">
    <citation type="submission" date="2018-06" db="EMBL/GenBank/DDBJ databases">
        <title>Genome sequencing of Flavobacterium.</title>
        <authorList>
            <person name="Baek M.-G."/>
            <person name="Yi H."/>
        </authorList>
    </citation>
    <scope>NUCLEOTIDE SEQUENCE [LARGE SCALE GENOMIC DNA]</scope>
    <source>
        <strain evidence="2 3">HYN0086</strain>
    </source>
</reference>
<dbReference type="Pfam" id="PF13572">
    <property type="entry name" value="DUF4134"/>
    <property type="match status" value="1"/>
</dbReference>
<dbReference type="AlphaFoldDB" id="A0A344LV04"/>
<evidence type="ECO:0000313" key="3">
    <source>
        <dbReference type="Proteomes" id="UP000251561"/>
    </source>
</evidence>
<feature type="transmembrane region" description="Helical" evidence="1">
    <location>
        <begin position="88"/>
        <end position="110"/>
    </location>
</feature>
<sequence>MKKCWWKLKEVNEDKVLSYGILLLLLVYETKIYAQDGVAGINEANQKVRSYFDAGTELMYAVGAILGLIGAVKVYQKWNAGDPDTGKVAAAWFGSCVFLVVVATVIKSFFGV</sequence>
<keyword evidence="3" id="KW-1185">Reference proteome</keyword>
<name>A0A344LV04_9FLAO</name>
<dbReference type="InterPro" id="IPR025408">
    <property type="entry name" value="DUF4134"/>
</dbReference>
<evidence type="ECO:0000256" key="1">
    <source>
        <dbReference type="SAM" id="Phobius"/>
    </source>
</evidence>
<keyword evidence="1" id="KW-1133">Transmembrane helix</keyword>